<dbReference type="PANTHER" id="PTHR43133:SF50">
    <property type="entry name" value="ECF RNA POLYMERASE SIGMA FACTOR SIGM"/>
    <property type="match status" value="1"/>
</dbReference>
<dbReference type="NCBIfam" id="TIGR02937">
    <property type="entry name" value="sigma70-ECF"/>
    <property type="match status" value="1"/>
</dbReference>
<dbReference type="CDD" id="cd06171">
    <property type="entry name" value="Sigma70_r4"/>
    <property type="match status" value="1"/>
</dbReference>
<dbReference type="InterPro" id="IPR014284">
    <property type="entry name" value="RNA_pol_sigma-70_dom"/>
</dbReference>
<evidence type="ECO:0000256" key="5">
    <source>
        <dbReference type="ARBA" id="ARBA00023163"/>
    </source>
</evidence>
<keyword evidence="9" id="KW-1185">Reference proteome</keyword>
<gene>
    <name evidence="8" type="ORF">ACFQ4H_04485</name>
</gene>
<dbReference type="PANTHER" id="PTHR43133">
    <property type="entry name" value="RNA POLYMERASE ECF-TYPE SIGMA FACTO"/>
    <property type="match status" value="1"/>
</dbReference>
<dbReference type="InterPro" id="IPR013249">
    <property type="entry name" value="RNA_pol_sigma70_r4_t2"/>
</dbReference>
<proteinExistence type="inferred from homology"/>
<dbReference type="InterPro" id="IPR013325">
    <property type="entry name" value="RNA_pol_sigma_r2"/>
</dbReference>
<keyword evidence="5" id="KW-0804">Transcription</keyword>
<evidence type="ECO:0000256" key="1">
    <source>
        <dbReference type="ARBA" id="ARBA00010641"/>
    </source>
</evidence>
<dbReference type="InterPro" id="IPR013324">
    <property type="entry name" value="RNA_pol_sigma_r3/r4-like"/>
</dbReference>
<feature type="domain" description="RNA polymerase sigma factor 70 region 4 type 2" evidence="7">
    <location>
        <begin position="103"/>
        <end position="154"/>
    </location>
</feature>
<dbReference type="RefSeq" id="WP_377567248.1">
    <property type="nucleotide sequence ID" value="NZ_JBHTMP010000004.1"/>
</dbReference>
<accession>A0ABW3Y9J9</accession>
<keyword evidence="2" id="KW-0805">Transcription regulation</keyword>
<evidence type="ECO:0000256" key="3">
    <source>
        <dbReference type="ARBA" id="ARBA00023082"/>
    </source>
</evidence>
<comment type="caution">
    <text evidence="8">The sequence shown here is derived from an EMBL/GenBank/DDBJ whole genome shotgun (WGS) entry which is preliminary data.</text>
</comment>
<evidence type="ECO:0000313" key="8">
    <source>
        <dbReference type="EMBL" id="MFD1320346.1"/>
    </source>
</evidence>
<evidence type="ECO:0000259" key="7">
    <source>
        <dbReference type="Pfam" id="PF08281"/>
    </source>
</evidence>
<evidence type="ECO:0000256" key="4">
    <source>
        <dbReference type="ARBA" id="ARBA00023125"/>
    </source>
</evidence>
<keyword evidence="3" id="KW-0731">Sigma factor</keyword>
<dbReference type="Pfam" id="PF08281">
    <property type="entry name" value="Sigma70_r4_2"/>
    <property type="match status" value="1"/>
</dbReference>
<feature type="domain" description="RNA polymerase sigma-70 region 2" evidence="6">
    <location>
        <begin position="16"/>
        <end position="79"/>
    </location>
</feature>
<evidence type="ECO:0000259" key="6">
    <source>
        <dbReference type="Pfam" id="PF04542"/>
    </source>
</evidence>
<protein>
    <submittedName>
        <fullName evidence="8">SigE family RNA polymerase sigma factor</fullName>
    </submittedName>
</protein>
<evidence type="ECO:0000256" key="2">
    <source>
        <dbReference type="ARBA" id="ARBA00023015"/>
    </source>
</evidence>
<dbReference type="InterPro" id="IPR039425">
    <property type="entry name" value="RNA_pol_sigma-70-like"/>
</dbReference>
<dbReference type="EMBL" id="JBHTMP010000004">
    <property type="protein sequence ID" value="MFD1320346.1"/>
    <property type="molecule type" value="Genomic_DNA"/>
</dbReference>
<dbReference type="NCBIfam" id="TIGR02983">
    <property type="entry name" value="SigE-fam_strep"/>
    <property type="match status" value="1"/>
</dbReference>
<dbReference type="InterPro" id="IPR014325">
    <property type="entry name" value="RNA_pol_sigma-E_actinobac"/>
</dbReference>
<keyword evidence="4" id="KW-0238">DNA-binding</keyword>
<dbReference type="Gene3D" id="1.10.1740.10">
    <property type="match status" value="1"/>
</dbReference>
<dbReference type="InterPro" id="IPR007627">
    <property type="entry name" value="RNA_pol_sigma70_r2"/>
</dbReference>
<sequence>MDADRQSFEAYVRARSAALSRIAYLLTNDHHLAEDLVQQTFLRVAGRWKRVVAAGDPDPYVHRVLYHQHVTWWRRASRRPEAPLSGTDRPVSDDAEQVTVMLSVQQALARLGPRQRAALILRYFEDCTEAQTAEILNCRVGTVKSQVRDGLARLRTLAPELADLMEVRP</sequence>
<dbReference type="Proteomes" id="UP001597260">
    <property type="component" value="Unassembled WGS sequence"/>
</dbReference>
<comment type="similarity">
    <text evidence="1">Belongs to the sigma-70 factor family. ECF subfamily.</text>
</comment>
<dbReference type="Gene3D" id="1.10.10.10">
    <property type="entry name" value="Winged helix-like DNA-binding domain superfamily/Winged helix DNA-binding domain"/>
    <property type="match status" value="1"/>
</dbReference>
<reference evidence="9" key="1">
    <citation type="journal article" date="2019" name="Int. J. Syst. Evol. Microbiol.">
        <title>The Global Catalogue of Microorganisms (GCM) 10K type strain sequencing project: providing services to taxonomists for standard genome sequencing and annotation.</title>
        <authorList>
            <consortium name="The Broad Institute Genomics Platform"/>
            <consortium name="The Broad Institute Genome Sequencing Center for Infectious Disease"/>
            <person name="Wu L."/>
            <person name="Ma J."/>
        </authorList>
    </citation>
    <scope>NUCLEOTIDE SEQUENCE [LARGE SCALE GENOMIC DNA]</scope>
    <source>
        <strain evidence="9">JCM 31037</strain>
    </source>
</reference>
<dbReference type="Pfam" id="PF04542">
    <property type="entry name" value="Sigma70_r2"/>
    <property type="match status" value="1"/>
</dbReference>
<dbReference type="SUPFAM" id="SSF88659">
    <property type="entry name" value="Sigma3 and sigma4 domains of RNA polymerase sigma factors"/>
    <property type="match status" value="1"/>
</dbReference>
<name>A0ABW3Y9J9_9ACTN</name>
<organism evidence="8 9">
    <name type="scientific">Micromonospora sonneratiae</name>
    <dbReference type="NCBI Taxonomy" id="1184706"/>
    <lineage>
        <taxon>Bacteria</taxon>
        <taxon>Bacillati</taxon>
        <taxon>Actinomycetota</taxon>
        <taxon>Actinomycetes</taxon>
        <taxon>Micromonosporales</taxon>
        <taxon>Micromonosporaceae</taxon>
        <taxon>Micromonospora</taxon>
    </lineage>
</organism>
<dbReference type="SUPFAM" id="SSF88946">
    <property type="entry name" value="Sigma2 domain of RNA polymerase sigma factors"/>
    <property type="match status" value="1"/>
</dbReference>
<dbReference type="InterPro" id="IPR036388">
    <property type="entry name" value="WH-like_DNA-bd_sf"/>
</dbReference>
<evidence type="ECO:0000313" key="9">
    <source>
        <dbReference type="Proteomes" id="UP001597260"/>
    </source>
</evidence>